<organism evidence="5 6">
    <name type="scientific">Aquipuribacter hungaricus</name>
    <dbReference type="NCBI Taxonomy" id="545624"/>
    <lineage>
        <taxon>Bacteria</taxon>
        <taxon>Bacillati</taxon>
        <taxon>Actinomycetota</taxon>
        <taxon>Actinomycetes</taxon>
        <taxon>Micrococcales</taxon>
        <taxon>Intrasporangiaceae</taxon>
        <taxon>Aquipuribacter</taxon>
    </lineage>
</organism>
<comment type="caution">
    <text evidence="5">The sequence shown here is derived from an EMBL/GenBank/DDBJ whole genome shotgun (WGS) entry which is preliminary data.</text>
</comment>
<gene>
    <name evidence="5" type="ORF">ACFOLH_09715</name>
</gene>
<dbReference type="SMART" id="SM00421">
    <property type="entry name" value="HTH_LUXR"/>
    <property type="match status" value="1"/>
</dbReference>
<evidence type="ECO:0000259" key="4">
    <source>
        <dbReference type="PROSITE" id="PS50043"/>
    </source>
</evidence>
<feature type="domain" description="HTH luxR-type" evidence="4">
    <location>
        <begin position="200"/>
        <end position="265"/>
    </location>
</feature>
<dbReference type="PANTHER" id="PTHR44688:SF16">
    <property type="entry name" value="DNA-BINDING TRANSCRIPTIONAL ACTIVATOR DEVR_DOSR"/>
    <property type="match status" value="1"/>
</dbReference>
<accession>A0ABV7WFJ2</accession>
<reference evidence="6" key="1">
    <citation type="journal article" date="2019" name="Int. J. Syst. Evol. Microbiol.">
        <title>The Global Catalogue of Microorganisms (GCM) 10K type strain sequencing project: providing services to taxonomists for standard genome sequencing and annotation.</title>
        <authorList>
            <consortium name="The Broad Institute Genomics Platform"/>
            <consortium name="The Broad Institute Genome Sequencing Center for Infectious Disease"/>
            <person name="Wu L."/>
            <person name="Ma J."/>
        </authorList>
    </citation>
    <scope>NUCLEOTIDE SEQUENCE [LARGE SCALE GENOMIC DNA]</scope>
    <source>
        <strain evidence="6">NCAIM B.02333</strain>
    </source>
</reference>
<evidence type="ECO:0000313" key="6">
    <source>
        <dbReference type="Proteomes" id="UP001595685"/>
    </source>
</evidence>
<dbReference type="SUPFAM" id="SSF46894">
    <property type="entry name" value="C-terminal effector domain of the bipartite response regulators"/>
    <property type="match status" value="1"/>
</dbReference>
<dbReference type="PRINTS" id="PR00038">
    <property type="entry name" value="HTHLUXR"/>
</dbReference>
<dbReference type="CDD" id="cd06170">
    <property type="entry name" value="LuxR_C_like"/>
    <property type="match status" value="1"/>
</dbReference>
<proteinExistence type="predicted"/>
<evidence type="ECO:0000256" key="2">
    <source>
        <dbReference type="ARBA" id="ARBA00023125"/>
    </source>
</evidence>
<dbReference type="Pfam" id="PF00196">
    <property type="entry name" value="GerE"/>
    <property type="match status" value="1"/>
</dbReference>
<dbReference type="InterPro" id="IPR036388">
    <property type="entry name" value="WH-like_DNA-bd_sf"/>
</dbReference>
<dbReference type="EMBL" id="JBHRWW010000005">
    <property type="protein sequence ID" value="MFC3688616.1"/>
    <property type="molecule type" value="Genomic_DNA"/>
</dbReference>
<protein>
    <submittedName>
        <fullName evidence="5">Response regulator transcription factor</fullName>
    </submittedName>
</protein>
<dbReference type="InterPro" id="IPR000792">
    <property type="entry name" value="Tscrpt_reg_LuxR_C"/>
</dbReference>
<dbReference type="Proteomes" id="UP001595685">
    <property type="component" value="Unassembled WGS sequence"/>
</dbReference>
<keyword evidence="3" id="KW-0804">Transcription</keyword>
<dbReference type="Gene3D" id="1.10.10.10">
    <property type="entry name" value="Winged helix-like DNA-binding domain superfamily/Winged helix DNA-binding domain"/>
    <property type="match status" value="1"/>
</dbReference>
<sequence length="285" mass="30337">MTSSGRDLAAALDFAAEAATVQDGEDVTGVLLPALCRLVDAPGAVVHEVDLAVAAEYNLFWPEALADGAVLAAYAAVMRSHPFFRLAVAGAELEGVRISDLMPRQQWRSSEVYGEALRFLWAEDQMTTFLSRQGTRAQGLSVVTDGRPFTERQRRLMLLVRPHVRAAVRRTHHPGASHRVLQVGTPSTWLAAPCGTSAATVVPGPRLTPAEQRVLTEAAAGLTSAQIARRVGAAPRTVEKHLEHAYGKLGVTNRVAALQVLGVPRQASPGDPRPTVVLPGCVLAG</sequence>
<evidence type="ECO:0000256" key="3">
    <source>
        <dbReference type="ARBA" id="ARBA00023163"/>
    </source>
</evidence>
<name>A0ABV7WFJ2_9MICO</name>
<dbReference type="PROSITE" id="PS50043">
    <property type="entry name" value="HTH_LUXR_2"/>
    <property type="match status" value="1"/>
</dbReference>
<evidence type="ECO:0000313" key="5">
    <source>
        <dbReference type="EMBL" id="MFC3688616.1"/>
    </source>
</evidence>
<keyword evidence="1" id="KW-0805">Transcription regulation</keyword>
<evidence type="ECO:0000256" key="1">
    <source>
        <dbReference type="ARBA" id="ARBA00023015"/>
    </source>
</evidence>
<keyword evidence="2" id="KW-0238">DNA-binding</keyword>
<dbReference type="RefSeq" id="WP_340290995.1">
    <property type="nucleotide sequence ID" value="NZ_JBBEOI010000027.1"/>
</dbReference>
<dbReference type="PANTHER" id="PTHR44688">
    <property type="entry name" value="DNA-BINDING TRANSCRIPTIONAL ACTIVATOR DEVR_DOSR"/>
    <property type="match status" value="1"/>
</dbReference>
<keyword evidence="6" id="KW-1185">Reference proteome</keyword>
<dbReference type="InterPro" id="IPR016032">
    <property type="entry name" value="Sig_transdc_resp-reg_C-effctor"/>
</dbReference>